<feature type="compositionally biased region" description="Basic and acidic residues" evidence="1">
    <location>
        <begin position="287"/>
        <end position="298"/>
    </location>
</feature>
<name>A0A0G4HRF9_9ALVE</name>
<evidence type="ECO:0008006" key="4">
    <source>
        <dbReference type="Google" id="ProtNLM"/>
    </source>
</evidence>
<gene>
    <name evidence="3" type="ORF">Cvel_8116</name>
</gene>
<sequence>MIPSKAFWKKRVAEGSLGDLEEGRDAGQLGTDQRPFSCRRDGQSSVPTVEKPSTSAKERDFRCPAENETKPGVPVQRVKEAAREKRGRMRETGSFQRTSFVFAMCLCALLFLIVSILILLVAFLEFFPIQRIPVASGFSESNVLMTTDASRRRQERQLKDISSNAPPTSSNWISPFSLPEMDLDLLSSLALSTFQFPDLQGPNGTFFESVYRVESITRNRERGTARVRLMGGPFLEVGRGDNGQKWAVLCEEVGDFNGETPVAELEDGEEQDATSPFVMCTSFAQPDSERRNGTREGSEGEGSVRLLPARWGINVRQYGQRRTGSGSFNMTSGNVGSFGGLLSTVRNRFYTRGGRGSFRGVQGLGGNL</sequence>
<evidence type="ECO:0000313" key="3">
    <source>
        <dbReference type="EMBL" id="CEM46979.1"/>
    </source>
</evidence>
<evidence type="ECO:0000256" key="2">
    <source>
        <dbReference type="SAM" id="Phobius"/>
    </source>
</evidence>
<feature type="region of interest" description="Disordered" evidence="1">
    <location>
        <begin position="284"/>
        <end position="303"/>
    </location>
</feature>
<feature type="compositionally biased region" description="Basic and acidic residues" evidence="1">
    <location>
        <begin position="56"/>
        <end position="69"/>
    </location>
</feature>
<organism evidence="3">
    <name type="scientific">Chromera velia CCMP2878</name>
    <dbReference type="NCBI Taxonomy" id="1169474"/>
    <lineage>
        <taxon>Eukaryota</taxon>
        <taxon>Sar</taxon>
        <taxon>Alveolata</taxon>
        <taxon>Colpodellida</taxon>
        <taxon>Chromeraceae</taxon>
        <taxon>Chromera</taxon>
    </lineage>
</organism>
<dbReference type="EMBL" id="CDMZ01003604">
    <property type="protein sequence ID" value="CEM46979.1"/>
    <property type="molecule type" value="Genomic_DNA"/>
</dbReference>
<dbReference type="VEuPathDB" id="CryptoDB:Cvel_8116"/>
<accession>A0A0G4HRF9</accession>
<feature type="compositionally biased region" description="Polar residues" evidence="1">
    <location>
        <begin position="43"/>
        <end position="55"/>
    </location>
</feature>
<feature type="region of interest" description="Disordered" evidence="1">
    <location>
        <begin position="19"/>
        <end position="70"/>
    </location>
</feature>
<protein>
    <recommendedName>
        <fullName evidence="4">Transmembrane protein</fullName>
    </recommendedName>
</protein>
<dbReference type="AlphaFoldDB" id="A0A0G4HRF9"/>
<feature type="transmembrane region" description="Helical" evidence="2">
    <location>
        <begin position="100"/>
        <end position="124"/>
    </location>
</feature>
<keyword evidence="2" id="KW-0472">Membrane</keyword>
<reference evidence="3" key="1">
    <citation type="submission" date="2014-11" db="EMBL/GenBank/DDBJ databases">
        <authorList>
            <person name="Otto D Thomas"/>
            <person name="Naeem Raeece"/>
        </authorList>
    </citation>
    <scope>NUCLEOTIDE SEQUENCE</scope>
</reference>
<evidence type="ECO:0000256" key="1">
    <source>
        <dbReference type="SAM" id="MobiDB-lite"/>
    </source>
</evidence>
<keyword evidence="2" id="KW-1133">Transmembrane helix</keyword>
<proteinExistence type="predicted"/>
<keyword evidence="2" id="KW-0812">Transmembrane</keyword>